<dbReference type="AlphaFoldDB" id="A0A090M3F5"/>
<dbReference type="RefSeq" id="XP_022839454.1">
    <property type="nucleotide sequence ID" value="XM_022983827.1"/>
</dbReference>
<protein>
    <submittedName>
        <fullName evidence="1">Unnamed product</fullName>
    </submittedName>
</protein>
<keyword evidence="2" id="KW-1185">Reference proteome</keyword>
<name>A0A090M3F5_OSTTA</name>
<evidence type="ECO:0000313" key="1">
    <source>
        <dbReference type="EMBL" id="CEF98765.1"/>
    </source>
</evidence>
<dbReference type="InParanoid" id="A0A090M3F5"/>
<dbReference type="EMBL" id="CAID01000007">
    <property type="protein sequence ID" value="CEF98765.1"/>
    <property type="molecule type" value="Genomic_DNA"/>
</dbReference>
<dbReference type="KEGG" id="ota:OT_ostta07g02940"/>
<reference evidence="1 2" key="2">
    <citation type="journal article" date="2014" name="BMC Genomics">
        <title>An improved genome of the model marine alga Ostreococcus tauri unfolds by assessing Illumina de novo assemblies.</title>
        <authorList>
            <person name="Blanc-Mathieu R."/>
            <person name="Verhelst B."/>
            <person name="Derelle E."/>
            <person name="Rombauts S."/>
            <person name="Bouget F.Y."/>
            <person name="Carre I."/>
            <person name="Chateau A."/>
            <person name="Eyre-Walker A."/>
            <person name="Grimsley N."/>
            <person name="Moreau H."/>
            <person name="Piegu B."/>
            <person name="Rivals E."/>
            <person name="Schackwitz W."/>
            <person name="Van de Peer Y."/>
            <person name="Piganeau G."/>
        </authorList>
    </citation>
    <scope>NUCLEOTIDE SEQUENCE [LARGE SCALE GENOMIC DNA]</scope>
    <source>
        <strain evidence="2">OTTH 0595 / CCAP 157/2 / RCC745</strain>
    </source>
</reference>
<evidence type="ECO:0000313" key="2">
    <source>
        <dbReference type="Proteomes" id="UP000009170"/>
    </source>
</evidence>
<dbReference type="Proteomes" id="UP000009170">
    <property type="component" value="Unassembled WGS sequence"/>
</dbReference>
<sequence>MPTARASTRTIVKRDHVICELPLELEALPGEQIRFEGLDTESPTLRTMDGRRYVGRYILGVGETLVIGMDESEERKPEAGIVATAERRLRFAPAGRTASENAREAP</sequence>
<dbReference type="GeneID" id="9836478"/>
<gene>
    <name evidence="1" type="ORF">OT_ostta07g02940</name>
</gene>
<organism evidence="1 2">
    <name type="scientific">Ostreococcus tauri</name>
    <name type="common">Marine green alga</name>
    <dbReference type="NCBI Taxonomy" id="70448"/>
    <lineage>
        <taxon>Eukaryota</taxon>
        <taxon>Viridiplantae</taxon>
        <taxon>Chlorophyta</taxon>
        <taxon>Mamiellophyceae</taxon>
        <taxon>Mamiellales</taxon>
        <taxon>Bathycoccaceae</taxon>
        <taxon>Ostreococcus</taxon>
    </lineage>
</organism>
<comment type="caution">
    <text evidence="1">The sequence shown here is derived from an EMBL/GenBank/DDBJ whole genome shotgun (WGS) entry which is preliminary data.</text>
</comment>
<accession>A0A090M3F5</accession>
<proteinExistence type="predicted"/>
<reference evidence="2" key="1">
    <citation type="journal article" date="2006" name="Proc. Natl. Acad. Sci. U.S.A.">
        <title>Genome analysis of the smallest free-living eukaryote Ostreococcus tauri unveils many unique features.</title>
        <authorList>
            <person name="Derelle E."/>
            <person name="Ferraz C."/>
            <person name="Rombauts S."/>
            <person name="Rouze P."/>
            <person name="Worden A.Z."/>
            <person name="Robbens S."/>
            <person name="Partensky F."/>
            <person name="Degroeve S."/>
            <person name="Echeynie S."/>
            <person name="Cooke R."/>
            <person name="Saeys Y."/>
            <person name="Wuyts J."/>
            <person name="Jabbari K."/>
            <person name="Bowler C."/>
            <person name="Panaud O."/>
            <person name="Piegu B."/>
            <person name="Ball S.G."/>
            <person name="Ral J.-P."/>
            <person name="Bouget F.-Y."/>
            <person name="Piganeau G."/>
            <person name="De Baets B."/>
            <person name="Picard A."/>
            <person name="Delseny M."/>
            <person name="Demaille J."/>
            <person name="Van de Peer Y."/>
            <person name="Moreau H."/>
        </authorList>
    </citation>
    <scope>NUCLEOTIDE SEQUENCE [LARGE SCALE GENOMIC DNA]</scope>
    <source>
        <strain evidence="2">OTTH 0595 / CCAP 157/2 / RCC745</strain>
    </source>
</reference>